<evidence type="ECO:0000313" key="1">
    <source>
        <dbReference type="EMBL" id="KAF0696399.1"/>
    </source>
</evidence>
<reference evidence="1" key="2">
    <citation type="submission" date="2019-06" db="EMBL/GenBank/DDBJ databases">
        <title>Genomics analysis of Aphanomyces spp. identifies a new class of oomycete effector associated with host adaptation.</title>
        <authorList>
            <person name="Gaulin E."/>
        </authorList>
    </citation>
    <scope>NUCLEOTIDE SEQUENCE</scope>
    <source>
        <strain evidence="1">CBS 578.67</strain>
    </source>
</reference>
<gene>
    <name evidence="2" type="primary">Aste57867_12817</name>
    <name evidence="1" type="ORF">As57867_012769</name>
    <name evidence="2" type="ORF">ASTE57867_12817</name>
</gene>
<dbReference type="SUPFAM" id="SSF54277">
    <property type="entry name" value="CAD &amp; PB1 domains"/>
    <property type="match status" value="1"/>
</dbReference>
<keyword evidence="3" id="KW-1185">Reference proteome</keyword>
<organism evidence="2 3">
    <name type="scientific">Aphanomyces stellatus</name>
    <dbReference type="NCBI Taxonomy" id="120398"/>
    <lineage>
        <taxon>Eukaryota</taxon>
        <taxon>Sar</taxon>
        <taxon>Stramenopiles</taxon>
        <taxon>Oomycota</taxon>
        <taxon>Saprolegniomycetes</taxon>
        <taxon>Saprolegniales</taxon>
        <taxon>Verrucalvaceae</taxon>
        <taxon>Aphanomyces</taxon>
    </lineage>
</organism>
<dbReference type="OrthoDB" id="75664at2759"/>
<proteinExistence type="predicted"/>
<evidence type="ECO:0000313" key="2">
    <source>
        <dbReference type="EMBL" id="VFT89664.1"/>
    </source>
</evidence>
<accession>A0A485KWJ5</accession>
<dbReference type="Gene3D" id="3.10.20.90">
    <property type="entry name" value="Phosphatidylinositol 3-kinase Catalytic Subunit, Chain A, domain 1"/>
    <property type="match status" value="1"/>
</dbReference>
<sequence length="296" mass="32014">MTDTLTALKIGFRGEIHRIRVDLSSFDLPNLQALFETTFNLCPDSFVVQYKDEQSNFVNVHSTDEFQTACCILLTQATAGEHDVGKSLRFFAVPTTEATFHANVSTSIRRALDSFNDALQPQQLSATLSHTGAVLNDTLHQTGTTLGHVYQKTVEESKVAFDHAKKSWHDIEFERALHETAENIKVAAAGVSMYTQELVQNIQKMTMPPTAAPLATDVPSAAPSTVPAVSSLPVAPLPPLAPTPPPVVVVIPPTKWAAELALVREIMPDADTTIVVALLETSKGDVQVVMDALTSS</sequence>
<protein>
    <submittedName>
        <fullName evidence="2">Aste57867_12817 protein</fullName>
    </submittedName>
</protein>
<dbReference type="EMBL" id="VJMH01005403">
    <property type="protein sequence ID" value="KAF0696399.1"/>
    <property type="molecule type" value="Genomic_DNA"/>
</dbReference>
<reference evidence="2 3" key="1">
    <citation type="submission" date="2019-03" db="EMBL/GenBank/DDBJ databases">
        <authorList>
            <person name="Gaulin E."/>
            <person name="Dumas B."/>
        </authorList>
    </citation>
    <scope>NUCLEOTIDE SEQUENCE [LARGE SCALE GENOMIC DNA]</scope>
    <source>
        <strain evidence="2">CBS 568.67</strain>
    </source>
</reference>
<name>A0A485KWJ5_9STRA</name>
<dbReference type="Proteomes" id="UP000332933">
    <property type="component" value="Unassembled WGS sequence"/>
</dbReference>
<evidence type="ECO:0000313" key="3">
    <source>
        <dbReference type="Proteomes" id="UP000332933"/>
    </source>
</evidence>
<dbReference type="AlphaFoldDB" id="A0A485KWJ5"/>
<dbReference type="EMBL" id="CAADRA010005424">
    <property type="protein sequence ID" value="VFT89664.1"/>
    <property type="molecule type" value="Genomic_DNA"/>
</dbReference>